<dbReference type="EMBL" id="AE000793">
    <property type="protein sequence ID" value="AET25326.1"/>
    <property type="molecule type" value="Genomic_DNA"/>
</dbReference>
<keyword evidence="2" id="KW-1185">Reference proteome</keyword>
<geneLocation type="plasmid" evidence="1 2">
    <name>lp17</name>
</geneLocation>
<proteinExistence type="predicted"/>
<reference evidence="1 2" key="1">
    <citation type="journal article" date="1997" name="Nature">
        <title>Genomic sequence of a Lyme disease spirochaete, Borrelia burgdorferi.</title>
        <authorList>
            <person name="Fraser C.M."/>
            <person name="Casjens S."/>
            <person name="Huang W.M."/>
            <person name="Sutton G.G."/>
            <person name="Clayton R."/>
            <person name="Lathigra R."/>
            <person name="White O."/>
            <person name="Ketchum K.A."/>
            <person name="Dodson R."/>
            <person name="Hickey E.K."/>
            <person name="Gwinn M."/>
            <person name="Dougherty B."/>
            <person name="Tomb J.F."/>
            <person name="Fleischmann R.D."/>
            <person name="Richardson D."/>
            <person name="Peterson J."/>
            <person name="Kerlavage A.R."/>
            <person name="Quackenbush J."/>
            <person name="Salzberg S."/>
            <person name="Hanson M."/>
            <person name="van Vugt R."/>
            <person name="Palmer N."/>
            <person name="Adams M.D."/>
            <person name="Gocayne J."/>
            <person name="Weidman J."/>
            <person name="Utterback T."/>
            <person name="Watthey L."/>
            <person name="McDonald L."/>
            <person name="Artiach P."/>
            <person name="Bowman C."/>
            <person name="Garland S."/>
            <person name="Fuji C."/>
            <person name="Cotton M.D."/>
            <person name="Horst K."/>
            <person name="Roberts K."/>
            <person name="Hatch B."/>
            <person name="Smith H.O."/>
            <person name="Venter J.C."/>
        </authorList>
    </citation>
    <scope>NUCLEOTIDE SEQUENCE [LARGE SCALE GENOMIC DNA]</scope>
    <source>
        <strain evidence="2">ATCC 35210 / DSM 4680 / CIP 102532 / B31</strain>
    </source>
</reference>
<organism evidence="1 2">
    <name type="scientific">Borreliella burgdorferi (strain ATCC 35210 / DSM 4680 / CIP 102532 / B31)</name>
    <name type="common">Borrelia burgdorferi</name>
    <dbReference type="NCBI Taxonomy" id="224326"/>
    <lineage>
        <taxon>Bacteria</taxon>
        <taxon>Pseudomonadati</taxon>
        <taxon>Spirochaetota</taxon>
        <taxon>Spirochaetia</taxon>
        <taxon>Spirochaetales</taxon>
        <taxon>Borreliaceae</taxon>
        <taxon>Borreliella</taxon>
    </lineage>
</organism>
<keyword evidence="1" id="KW-0614">Plasmid</keyword>
<dbReference type="KEGG" id="bbu:BB_D0031"/>
<accession>G5IXI0</accession>
<sequence length="53" mass="6202">MIVIKPNVSNKLTTISKSKIIKITYCFISYDNFLNYFLLRPAIRQNIIPQTLL</sequence>
<dbReference type="EnsemblBacteria" id="AET25326">
    <property type="protein sequence ID" value="AET25326"/>
    <property type="gene ID" value="BB_D0031"/>
</dbReference>
<protein>
    <submittedName>
        <fullName evidence="1">Uncharacterized protein</fullName>
    </submittedName>
</protein>
<dbReference type="AlphaFoldDB" id="G5IXI0"/>
<name>G5IXI0_BORBU</name>
<dbReference type="Proteomes" id="UP000001807">
    <property type="component" value="Plasmid lp17"/>
</dbReference>
<dbReference type="HOGENOM" id="CLU_3059086_0_0_12"/>
<evidence type="ECO:0000313" key="1">
    <source>
        <dbReference type="EMBL" id="AET25326.1"/>
    </source>
</evidence>
<gene>
    <name evidence="1" type="ordered locus">BB_D0031</name>
</gene>
<evidence type="ECO:0000313" key="2">
    <source>
        <dbReference type="Proteomes" id="UP000001807"/>
    </source>
</evidence>